<dbReference type="PROSITE" id="PS51257">
    <property type="entry name" value="PROKAR_LIPOPROTEIN"/>
    <property type="match status" value="1"/>
</dbReference>
<dbReference type="GO" id="GO:0016798">
    <property type="term" value="F:hydrolase activity, acting on glycosyl bonds"/>
    <property type="evidence" value="ECO:0007669"/>
    <property type="project" value="InterPro"/>
</dbReference>
<sequence>MPSRRLSARMLAAVVALASISACAVDNPSSNSSAPDPGERVAPIEDLTIVRTHRHDVSPELRNLSQKPPSQEEGASADGDATAAPTKNDGTNKPRKLLRKKIIPHVLGNGVDPAAQTLLIGPLRNARQKGSITGSAAGPVSSSSPTLGAGFDSIGRGYSTFTVNSAPPDTNSAVGPSHVMTIVNSGLTIQTKSGAILYGPSATNSIFAGFGGACQTSNDGDGVVRYDRYAERWIITQFANVSSSSGPYYECVAVSQTNDPTGAYYRYSFQFANFPDYPKFAVWPDAYYVTYNMFSAAGSWLYATVCAMDRVSMLSGLAATQQCYNTSSSYGGLLAGDADSATPPPAGAPNPIIALGVSNNDLAVWKFKPNFTTPANTTFTGPSSLTISTYSMACGGGNCITQLDSTNTLDGLGDRLMNRYAYWNFGDRQSLVVSHSVQVGSTVGVRWYEIRLDANNNASVYQQGTFIPTTTSHRWMPSIAMDKVGNIALGYSISGSTSNPNIAVTGRLAGDPLGTMTQGETVLLQTTGAQTGSLRRWGDYATMNTDPADDCTFWFSTEYLKTSGSFNWSTRVSSFSLPGCLAPPTDGFTIAPSPLSGSTTPSGSVQTTLNTATTLGSGQLINLSASGLPTGASAAFGSTPIATGSSTTMTISTTGATPAGSYSIAITGTGPLTSTTTNYTLTVSSFGVTLSPTSGAATQGIGSVASTVSLSKVGNAQSLALSATNVPSGVTATFGSTTVNSGASTTLTLSAAAGTAVGSYPITVRAVGTAENKTATFTLTVKAPVVNSVLNPGFESGTLTGWTASGAANTVVTTAHTGTYGARSGSTAPTNGTSQIVQTATAPAGSTRLAFWYYNVCPVNNTSRDYATATLRDNTAAKTTTVLGKTCTPTGTWRQITVVVTAGRSYTLTLINKDDNRANQAGYTVWDDVAFSN</sequence>
<feature type="domain" description="CBM-cenC" evidence="3">
    <location>
        <begin position="787"/>
        <end position="903"/>
    </location>
</feature>
<gene>
    <name evidence="4" type="ORF">UFOPK2602_00509</name>
    <name evidence="5" type="ORF">UFOPK2806_00335</name>
    <name evidence="6" type="ORF">UFOPK3417_01143</name>
    <name evidence="7" type="ORF">UFOPK4306_00246</name>
</gene>
<dbReference type="SUPFAM" id="SSF49785">
    <property type="entry name" value="Galactose-binding domain-like"/>
    <property type="match status" value="1"/>
</dbReference>
<feature type="compositionally biased region" description="Low complexity" evidence="2">
    <location>
        <begin position="24"/>
        <end position="36"/>
    </location>
</feature>
<evidence type="ECO:0000313" key="4">
    <source>
        <dbReference type="EMBL" id="CAB4699537.1"/>
    </source>
</evidence>
<evidence type="ECO:0000313" key="6">
    <source>
        <dbReference type="EMBL" id="CAB4878461.1"/>
    </source>
</evidence>
<dbReference type="EMBL" id="CAFBLR010000107">
    <property type="protein sequence ID" value="CAB4878461.1"/>
    <property type="molecule type" value="Genomic_DNA"/>
</dbReference>
<dbReference type="Gene3D" id="2.60.120.260">
    <property type="entry name" value="Galactose-binding domain-like"/>
    <property type="match status" value="1"/>
</dbReference>
<name>A0A6J6PLB0_9ZZZZ</name>
<evidence type="ECO:0000313" key="5">
    <source>
        <dbReference type="EMBL" id="CAB4740394.1"/>
    </source>
</evidence>
<dbReference type="InterPro" id="IPR003305">
    <property type="entry name" value="CenC_carb-bd"/>
</dbReference>
<dbReference type="InterPro" id="IPR008979">
    <property type="entry name" value="Galactose-bd-like_sf"/>
</dbReference>
<proteinExistence type="predicted"/>
<dbReference type="EMBL" id="CAFBQP010000006">
    <property type="protein sequence ID" value="CAB5053636.1"/>
    <property type="molecule type" value="Genomic_DNA"/>
</dbReference>
<evidence type="ECO:0000259" key="3">
    <source>
        <dbReference type="Pfam" id="PF02018"/>
    </source>
</evidence>
<feature type="region of interest" description="Disordered" evidence="2">
    <location>
        <begin position="24"/>
        <end position="97"/>
    </location>
</feature>
<evidence type="ECO:0000256" key="2">
    <source>
        <dbReference type="SAM" id="MobiDB-lite"/>
    </source>
</evidence>
<keyword evidence="1" id="KW-0378">Hydrolase</keyword>
<evidence type="ECO:0000313" key="7">
    <source>
        <dbReference type="EMBL" id="CAB5053636.1"/>
    </source>
</evidence>
<dbReference type="EMBL" id="CAEZYY010000002">
    <property type="protein sequence ID" value="CAB4740394.1"/>
    <property type="molecule type" value="Genomic_DNA"/>
</dbReference>
<dbReference type="Pfam" id="PF02018">
    <property type="entry name" value="CBM_4_9"/>
    <property type="match status" value="1"/>
</dbReference>
<evidence type="ECO:0000256" key="1">
    <source>
        <dbReference type="ARBA" id="ARBA00022801"/>
    </source>
</evidence>
<accession>A0A6J6PLB0</accession>
<reference evidence="4" key="1">
    <citation type="submission" date="2020-05" db="EMBL/GenBank/DDBJ databases">
        <authorList>
            <person name="Chiriac C."/>
            <person name="Salcher M."/>
            <person name="Ghai R."/>
            <person name="Kavagutti S V."/>
        </authorList>
    </citation>
    <scope>NUCLEOTIDE SEQUENCE</scope>
</reference>
<dbReference type="AlphaFoldDB" id="A0A6J6PLB0"/>
<protein>
    <submittedName>
        <fullName evidence="4">Unannotated protein</fullName>
    </submittedName>
</protein>
<dbReference type="EMBL" id="CAEZXX010000023">
    <property type="protein sequence ID" value="CAB4699537.1"/>
    <property type="molecule type" value="Genomic_DNA"/>
</dbReference>
<organism evidence="4">
    <name type="scientific">freshwater metagenome</name>
    <dbReference type="NCBI Taxonomy" id="449393"/>
    <lineage>
        <taxon>unclassified sequences</taxon>
        <taxon>metagenomes</taxon>
        <taxon>ecological metagenomes</taxon>
    </lineage>
</organism>